<dbReference type="EMBL" id="CABFWF030000001">
    <property type="protein sequence ID" value="CAD7023163.1"/>
    <property type="molecule type" value="Genomic_DNA"/>
</dbReference>
<evidence type="ECO:0000313" key="2">
    <source>
        <dbReference type="Proteomes" id="UP000606921"/>
    </source>
</evidence>
<sequence length="56" mass="6087">MAKIKVKVIKPFERYRIGDTPELSSVKASTLEKMGLVEPATKTAEKQIAKASVPTA</sequence>
<evidence type="ECO:0000313" key="1">
    <source>
        <dbReference type="EMBL" id="CAD7023163.1"/>
    </source>
</evidence>
<protein>
    <submittedName>
        <fullName evidence="1">Uncharacterized protein</fullName>
    </submittedName>
</protein>
<keyword evidence="2" id="KW-1185">Reference proteome</keyword>
<name>A0ABM8PCK2_9HYPH</name>
<proteinExistence type="predicted"/>
<dbReference type="RefSeq" id="WP_185927859.1">
    <property type="nucleotide sequence ID" value="NZ_CABFWF030000001.1"/>
</dbReference>
<comment type="caution">
    <text evidence="1">The sequence shown here is derived from an EMBL/GenBank/DDBJ whole genome shotgun (WGS) entry which is preliminary data.</text>
</comment>
<gene>
    <name evidence="1" type="ORF">REJC140_00114</name>
</gene>
<organism evidence="1 2">
    <name type="scientific">Pseudorhizobium endolithicum</name>
    <dbReference type="NCBI Taxonomy" id="1191678"/>
    <lineage>
        <taxon>Bacteria</taxon>
        <taxon>Pseudomonadati</taxon>
        <taxon>Pseudomonadota</taxon>
        <taxon>Alphaproteobacteria</taxon>
        <taxon>Hyphomicrobiales</taxon>
        <taxon>Rhizobiaceae</taxon>
        <taxon>Rhizobium/Agrobacterium group</taxon>
        <taxon>Pseudorhizobium</taxon>
    </lineage>
</organism>
<dbReference type="Proteomes" id="UP000606921">
    <property type="component" value="Unassembled WGS sequence"/>
</dbReference>
<accession>A0ABM8PCK2</accession>
<reference evidence="1 2" key="1">
    <citation type="submission" date="2020-11" db="EMBL/GenBank/DDBJ databases">
        <authorList>
            <person name="Lassalle F."/>
        </authorList>
    </citation>
    <scope>NUCLEOTIDE SEQUENCE [LARGE SCALE GENOMIC DNA]</scope>
    <source>
        <strain evidence="1 2">JC140</strain>
    </source>
</reference>